<dbReference type="AlphaFoldDB" id="A0A8J6QJ44"/>
<evidence type="ECO:0000313" key="1">
    <source>
        <dbReference type="EMBL" id="MBD1389502.1"/>
    </source>
</evidence>
<dbReference type="EMBL" id="JACXAF010000009">
    <property type="protein sequence ID" value="MBD1389502.1"/>
    <property type="molecule type" value="Genomic_DNA"/>
</dbReference>
<dbReference type="Proteomes" id="UP000638014">
    <property type="component" value="Unassembled WGS sequence"/>
</dbReference>
<organism evidence="1 2">
    <name type="scientific">Neiella litorisoli</name>
    <dbReference type="NCBI Taxonomy" id="2771431"/>
    <lineage>
        <taxon>Bacteria</taxon>
        <taxon>Pseudomonadati</taxon>
        <taxon>Pseudomonadota</taxon>
        <taxon>Gammaproteobacteria</taxon>
        <taxon>Alteromonadales</taxon>
        <taxon>Echinimonadaceae</taxon>
        <taxon>Neiella</taxon>
    </lineage>
</organism>
<proteinExistence type="predicted"/>
<accession>A0A8J6QJ44</accession>
<reference evidence="1" key="1">
    <citation type="submission" date="2020-09" db="EMBL/GenBank/DDBJ databases">
        <title>A novel bacterium of genus Neiella, isolated from South China Sea.</title>
        <authorList>
            <person name="Huang H."/>
            <person name="Mo K."/>
            <person name="Hu Y."/>
        </authorList>
    </citation>
    <scope>NUCLEOTIDE SEQUENCE</scope>
    <source>
        <strain evidence="1">HB171785</strain>
    </source>
</reference>
<dbReference type="RefSeq" id="WP_191144608.1">
    <property type="nucleotide sequence ID" value="NZ_JACXAF010000009.1"/>
</dbReference>
<gene>
    <name evidence="1" type="ORF">IC617_08685</name>
</gene>
<protein>
    <submittedName>
        <fullName evidence="1">Uncharacterized protein</fullName>
    </submittedName>
</protein>
<evidence type="ECO:0000313" key="2">
    <source>
        <dbReference type="Proteomes" id="UP000638014"/>
    </source>
</evidence>
<name>A0A8J6QJ44_9GAMM</name>
<sequence>MQTHSFIQQEIYPRLTSEKLASASPIFTAQGGCVCPMCGQPANYLSAVHQLVCGECGPIDLIDAVTVIEGTQDKAMKLLAGVVDVAIPSELLPAPVKPQITRVNQLCQLLLLENEPMFQSLCYAGWSLGDVANSYLGSTGSNEQLMNYKRRGEYLPEIDFLMQLPRDTLVTALADGKCLNAVLFETIPIAAPVSWSDLPNYHYHKLPTKDSFFNALPVNKHSKWGVVNSHPYVALYLLSRGFACVLQRTGKSAKHRHCLPQDTIAQRLVDSSRMRLMRDTEARTLWDSLSHCPKSPASRDRYLDKQASWISYASHLLGQGVPPSAAMERANERYGICPSWTTLTTTN</sequence>
<keyword evidence="2" id="KW-1185">Reference proteome</keyword>
<comment type="caution">
    <text evidence="1">The sequence shown here is derived from an EMBL/GenBank/DDBJ whole genome shotgun (WGS) entry which is preliminary data.</text>
</comment>